<feature type="compositionally biased region" description="Basic and acidic residues" evidence="1">
    <location>
        <begin position="184"/>
        <end position="207"/>
    </location>
</feature>
<evidence type="ECO:0000313" key="3">
    <source>
        <dbReference type="EMBL" id="EFC44848.1"/>
    </source>
</evidence>
<reference evidence="3 4" key="1">
    <citation type="journal article" date="2010" name="Cell">
        <title>The genome of Naegleria gruberi illuminates early eukaryotic versatility.</title>
        <authorList>
            <person name="Fritz-Laylin L.K."/>
            <person name="Prochnik S.E."/>
            <person name="Ginger M.L."/>
            <person name="Dacks J.B."/>
            <person name="Carpenter M.L."/>
            <person name="Field M.C."/>
            <person name="Kuo A."/>
            <person name="Paredez A."/>
            <person name="Chapman J."/>
            <person name="Pham J."/>
            <person name="Shu S."/>
            <person name="Neupane R."/>
            <person name="Cipriano M."/>
            <person name="Mancuso J."/>
            <person name="Tu H."/>
            <person name="Salamov A."/>
            <person name="Lindquist E."/>
            <person name="Shapiro H."/>
            <person name="Lucas S."/>
            <person name="Grigoriev I.V."/>
            <person name="Cande W.Z."/>
            <person name="Fulton C."/>
            <person name="Rokhsar D.S."/>
            <person name="Dawson S.C."/>
        </authorList>
    </citation>
    <scope>NUCLEOTIDE SEQUENCE [LARGE SCALE GENOMIC DNA]</scope>
    <source>
        <strain evidence="3 4">NEG-M</strain>
    </source>
</reference>
<dbReference type="RefSeq" id="XP_002677592.1">
    <property type="nucleotide sequence ID" value="XM_002677546.1"/>
</dbReference>
<keyword evidence="2" id="KW-1133">Transmembrane helix</keyword>
<proteinExistence type="predicted"/>
<evidence type="ECO:0000256" key="2">
    <source>
        <dbReference type="SAM" id="Phobius"/>
    </source>
</evidence>
<feature type="transmembrane region" description="Helical" evidence="2">
    <location>
        <begin position="145"/>
        <end position="170"/>
    </location>
</feature>
<feature type="region of interest" description="Disordered" evidence="1">
    <location>
        <begin position="184"/>
        <end position="277"/>
    </location>
</feature>
<dbReference type="InParanoid" id="D2VEB0"/>
<gene>
    <name evidence="3" type="ORF">NAEGRDRAFT_67213</name>
</gene>
<evidence type="ECO:0000313" key="4">
    <source>
        <dbReference type="Proteomes" id="UP000006671"/>
    </source>
</evidence>
<feature type="compositionally biased region" description="Polar residues" evidence="1">
    <location>
        <begin position="233"/>
        <end position="242"/>
    </location>
</feature>
<dbReference type="VEuPathDB" id="AmoebaDB:NAEGRDRAFT_67213"/>
<dbReference type="EMBL" id="GG738866">
    <property type="protein sequence ID" value="EFC44848.1"/>
    <property type="molecule type" value="Genomic_DNA"/>
</dbReference>
<dbReference type="AlphaFoldDB" id="D2VEB0"/>
<keyword evidence="4" id="KW-1185">Reference proteome</keyword>
<dbReference type="Proteomes" id="UP000006671">
    <property type="component" value="Unassembled WGS sequence"/>
</dbReference>
<dbReference type="KEGG" id="ngr:NAEGRDRAFT_67213"/>
<protein>
    <submittedName>
        <fullName evidence="3">Predicted protein</fullName>
    </submittedName>
</protein>
<dbReference type="OrthoDB" id="10372177at2759"/>
<organism evidence="4">
    <name type="scientific">Naegleria gruberi</name>
    <name type="common">Amoeba</name>
    <dbReference type="NCBI Taxonomy" id="5762"/>
    <lineage>
        <taxon>Eukaryota</taxon>
        <taxon>Discoba</taxon>
        <taxon>Heterolobosea</taxon>
        <taxon>Tetramitia</taxon>
        <taxon>Eutetramitia</taxon>
        <taxon>Vahlkampfiidae</taxon>
        <taxon>Naegleria</taxon>
    </lineage>
</organism>
<dbReference type="GeneID" id="8848301"/>
<name>D2VEB0_NAEGR</name>
<evidence type="ECO:0000256" key="1">
    <source>
        <dbReference type="SAM" id="MobiDB-lite"/>
    </source>
</evidence>
<keyword evidence="2" id="KW-0812">Transmembrane</keyword>
<accession>D2VEB0</accession>
<keyword evidence="2" id="KW-0472">Membrane</keyword>
<feature type="transmembrane region" description="Helical" evidence="2">
    <location>
        <begin position="20"/>
        <end position="42"/>
    </location>
</feature>
<feature type="transmembrane region" description="Helical" evidence="2">
    <location>
        <begin position="109"/>
        <end position="133"/>
    </location>
</feature>
<sequence>MIRAMSKKQFKHVSILSNIIFGFFVVLMFLVVLVAALLFFLYNMGFVSKANSNIAYYICFVFAGGMLIFDTCFAIYSGVVVIRTIGRNNTIQLQRNPNLKKQENYSNPFIVTFGLLVGLILCILCQLIAAGVASAVGSDKSILKVVWHFFSCLAVLIFAVLSLLMFYPLFVRAEHAIKEMNLDTTSHDHKSARSTAKKSERSEKSEMKVQSIEPSEGLSKCKSNIEENLPSLPETSEVTNQDQSKDKNDEELVGDNLPNLPETNEEPKNQEQSSNQV</sequence>
<feature type="transmembrane region" description="Helical" evidence="2">
    <location>
        <begin position="54"/>
        <end position="82"/>
    </location>
</feature>